<dbReference type="eggNOG" id="ENOG502RYDN">
    <property type="taxonomic scope" value="Eukaryota"/>
</dbReference>
<gene>
    <name evidence="1" type="ORF">UCREL1_5658</name>
</gene>
<dbReference type="AlphaFoldDB" id="M7SS61"/>
<dbReference type="Pfam" id="PF17784">
    <property type="entry name" value="Sulfotransfer_4"/>
    <property type="match status" value="1"/>
</dbReference>
<dbReference type="InterPro" id="IPR040632">
    <property type="entry name" value="Sulfotransfer_4"/>
</dbReference>
<reference evidence="2" key="1">
    <citation type="journal article" date="2013" name="Genome Announc.">
        <title>Draft genome sequence of the grapevine dieback fungus Eutypa lata UCR-EL1.</title>
        <authorList>
            <person name="Blanco-Ulate B."/>
            <person name="Rolshausen P.E."/>
            <person name="Cantu D."/>
        </authorList>
    </citation>
    <scope>NUCLEOTIDE SEQUENCE [LARGE SCALE GENOMIC DNA]</scope>
    <source>
        <strain evidence="2">UCR-EL1</strain>
    </source>
</reference>
<protein>
    <submittedName>
        <fullName evidence="1">Putative efflux pump antibiotic resistance protein</fullName>
    </submittedName>
</protein>
<accession>M7SS61</accession>
<dbReference type="EMBL" id="KB706459">
    <property type="protein sequence ID" value="EMR67343.1"/>
    <property type="molecule type" value="Genomic_DNA"/>
</dbReference>
<evidence type="ECO:0000313" key="1">
    <source>
        <dbReference type="EMBL" id="EMR67343.1"/>
    </source>
</evidence>
<proteinExistence type="predicted"/>
<dbReference type="OMA" id="HVALFRM"/>
<dbReference type="PANTHER" id="PTHR36978:SF4">
    <property type="entry name" value="P-LOOP CONTAINING NUCLEOSIDE TRIPHOSPHATE HYDROLASE PROTEIN"/>
    <property type="match status" value="1"/>
</dbReference>
<sequence>MAATEQTPSHHKGLHVIHVALFRMATRSSTEAYRILGYKTHHGTDDTFGMRWDLLEKAAEATWPSPEAAPEAHTRHARPPRFTRADWDELWGSEYDIATDMASPFADQLIQAYPEAKVIVVQRDFESWWPSYRSELLDTLFSPAARVAVFLLEHVMGIRSGPTMRKIHFGFFGAKDRTGIEANARAAYDAYYERIRELVPPEKRLEYRMGDGWEPLYATAQPAT</sequence>
<evidence type="ECO:0000313" key="2">
    <source>
        <dbReference type="Proteomes" id="UP000012174"/>
    </source>
</evidence>
<dbReference type="SUPFAM" id="SSF52540">
    <property type="entry name" value="P-loop containing nucleoside triphosphate hydrolases"/>
    <property type="match status" value="1"/>
</dbReference>
<dbReference type="KEGG" id="ela:UCREL1_5658"/>
<dbReference type="OrthoDB" id="408152at2759"/>
<organism evidence="1 2">
    <name type="scientific">Eutypa lata (strain UCR-EL1)</name>
    <name type="common">Grapevine dieback disease fungus</name>
    <name type="synonym">Eutypa armeniacae</name>
    <dbReference type="NCBI Taxonomy" id="1287681"/>
    <lineage>
        <taxon>Eukaryota</taxon>
        <taxon>Fungi</taxon>
        <taxon>Dikarya</taxon>
        <taxon>Ascomycota</taxon>
        <taxon>Pezizomycotina</taxon>
        <taxon>Sordariomycetes</taxon>
        <taxon>Xylariomycetidae</taxon>
        <taxon>Xylariales</taxon>
        <taxon>Diatrypaceae</taxon>
        <taxon>Eutypa</taxon>
    </lineage>
</organism>
<name>M7SS61_EUTLA</name>
<dbReference type="STRING" id="1287681.M7SS61"/>
<dbReference type="Proteomes" id="UP000012174">
    <property type="component" value="Unassembled WGS sequence"/>
</dbReference>
<dbReference type="InterPro" id="IPR027417">
    <property type="entry name" value="P-loop_NTPase"/>
</dbReference>
<dbReference type="HOGENOM" id="CLU_061199_0_2_1"/>
<dbReference type="PANTHER" id="PTHR36978">
    <property type="entry name" value="P-LOOP CONTAINING NUCLEOTIDE TRIPHOSPHATE HYDROLASE"/>
    <property type="match status" value="1"/>
</dbReference>
<keyword evidence="2" id="KW-1185">Reference proteome</keyword>
<dbReference type="Gene3D" id="3.40.50.300">
    <property type="entry name" value="P-loop containing nucleotide triphosphate hydrolases"/>
    <property type="match status" value="1"/>
</dbReference>